<protein>
    <submittedName>
        <fullName evidence="2">Uncharacterized protein</fullName>
    </submittedName>
</protein>
<dbReference type="AlphaFoldDB" id="A0A1J5PBB1"/>
<comment type="caution">
    <text evidence="2">The sequence shown here is derived from an EMBL/GenBank/DDBJ whole genome shotgun (WGS) entry which is preliminary data.</text>
</comment>
<reference evidence="2" key="1">
    <citation type="submission" date="2016-10" db="EMBL/GenBank/DDBJ databases">
        <title>Sequence of Gallionella enrichment culture.</title>
        <authorList>
            <person name="Poehlein A."/>
            <person name="Muehling M."/>
            <person name="Daniel R."/>
        </authorList>
    </citation>
    <scope>NUCLEOTIDE SEQUENCE</scope>
</reference>
<evidence type="ECO:0000256" key="1">
    <source>
        <dbReference type="SAM" id="Phobius"/>
    </source>
</evidence>
<name>A0A1J5PBB1_9ZZZZ</name>
<sequence>MFVAVDGDRASFEQAGAGPIRADMAFIPDEARSKAARAEFLILQRVADLFQHQALGIGQHQGVVGIGDLRIEAVHFHAGDAQEAVVRLLALRQHIARHHRCLVYVFRLQTIVVLAATPGCGEVTIGFAAFGHGLPLSARTAPVLLGVGLAFAACVKSHVRSPRN</sequence>
<accession>A0A1J5PBB1</accession>
<evidence type="ECO:0000313" key="2">
    <source>
        <dbReference type="EMBL" id="OIQ68945.1"/>
    </source>
</evidence>
<keyword evidence="1" id="KW-0812">Transmembrane</keyword>
<dbReference type="EMBL" id="MLJW01005008">
    <property type="protein sequence ID" value="OIQ68945.1"/>
    <property type="molecule type" value="Genomic_DNA"/>
</dbReference>
<feature type="transmembrane region" description="Helical" evidence="1">
    <location>
        <begin position="136"/>
        <end position="155"/>
    </location>
</feature>
<proteinExistence type="predicted"/>
<organism evidence="2">
    <name type="scientific">mine drainage metagenome</name>
    <dbReference type="NCBI Taxonomy" id="410659"/>
    <lineage>
        <taxon>unclassified sequences</taxon>
        <taxon>metagenomes</taxon>
        <taxon>ecological metagenomes</taxon>
    </lineage>
</organism>
<keyword evidence="1" id="KW-1133">Transmembrane helix</keyword>
<feature type="transmembrane region" description="Helical" evidence="1">
    <location>
        <begin position="101"/>
        <end position="130"/>
    </location>
</feature>
<gene>
    <name evidence="2" type="ORF">GALL_494580</name>
</gene>
<keyword evidence="1" id="KW-0472">Membrane</keyword>